<dbReference type="Pfam" id="PF24035">
    <property type="entry name" value="DUF7344"/>
    <property type="match status" value="1"/>
</dbReference>
<dbReference type="AlphaFoldDB" id="A0ABD5XYF6"/>
<accession>A0ABD5XYF6</accession>
<evidence type="ECO:0000313" key="2">
    <source>
        <dbReference type="EMBL" id="MFC7138401.1"/>
    </source>
</evidence>
<feature type="domain" description="DUF7344" evidence="1">
    <location>
        <begin position="20"/>
        <end position="95"/>
    </location>
</feature>
<organism evidence="2 3">
    <name type="scientific">Halosimplex aquaticum</name>
    <dbReference type="NCBI Taxonomy" id="3026162"/>
    <lineage>
        <taxon>Archaea</taxon>
        <taxon>Methanobacteriati</taxon>
        <taxon>Methanobacteriota</taxon>
        <taxon>Stenosarchaea group</taxon>
        <taxon>Halobacteria</taxon>
        <taxon>Halobacteriales</taxon>
        <taxon>Haloarculaceae</taxon>
        <taxon>Halosimplex</taxon>
    </lineage>
</organism>
<sequence length="114" mass="12976">MPLDNHRHSTDDLSLDACLEVLSNHQRREILRFFHDSDTDHAPVDELITEIIDAEANVTGKRPGHDTIASTMFHIHLPKLADAGVLDYDTRNLEVTYHGNAKIDELYAAIREFE</sequence>
<dbReference type="RefSeq" id="WP_274324031.1">
    <property type="nucleotide sequence ID" value="NZ_CP118158.1"/>
</dbReference>
<name>A0ABD5XYF6_9EURY</name>
<evidence type="ECO:0000259" key="1">
    <source>
        <dbReference type="Pfam" id="PF24035"/>
    </source>
</evidence>
<comment type="caution">
    <text evidence="2">The sequence shown here is derived from an EMBL/GenBank/DDBJ whole genome shotgun (WGS) entry which is preliminary data.</text>
</comment>
<dbReference type="InterPro" id="IPR055768">
    <property type="entry name" value="DUF7344"/>
</dbReference>
<reference evidence="2 3" key="1">
    <citation type="journal article" date="2019" name="Int. J. Syst. Evol. Microbiol.">
        <title>The Global Catalogue of Microorganisms (GCM) 10K type strain sequencing project: providing services to taxonomists for standard genome sequencing and annotation.</title>
        <authorList>
            <consortium name="The Broad Institute Genomics Platform"/>
            <consortium name="The Broad Institute Genome Sequencing Center for Infectious Disease"/>
            <person name="Wu L."/>
            <person name="Ma J."/>
        </authorList>
    </citation>
    <scope>NUCLEOTIDE SEQUENCE [LARGE SCALE GENOMIC DNA]</scope>
    <source>
        <strain evidence="2 3">XZYJT29</strain>
    </source>
</reference>
<dbReference type="Proteomes" id="UP001596432">
    <property type="component" value="Unassembled WGS sequence"/>
</dbReference>
<dbReference type="GeneID" id="78818638"/>
<evidence type="ECO:0000313" key="3">
    <source>
        <dbReference type="Proteomes" id="UP001596432"/>
    </source>
</evidence>
<proteinExistence type="predicted"/>
<dbReference type="EMBL" id="JBHTAS010000001">
    <property type="protein sequence ID" value="MFC7138401.1"/>
    <property type="molecule type" value="Genomic_DNA"/>
</dbReference>
<dbReference type="InterPro" id="IPR036388">
    <property type="entry name" value="WH-like_DNA-bd_sf"/>
</dbReference>
<gene>
    <name evidence="2" type="ORF">ACFQMA_00940</name>
</gene>
<keyword evidence="3" id="KW-1185">Reference proteome</keyword>
<protein>
    <submittedName>
        <fullName evidence="2">ArsR family transcriptional regulator</fullName>
    </submittedName>
</protein>
<dbReference type="Gene3D" id="1.10.10.10">
    <property type="entry name" value="Winged helix-like DNA-binding domain superfamily/Winged helix DNA-binding domain"/>
    <property type="match status" value="1"/>
</dbReference>